<feature type="region of interest" description="Disordered" evidence="1">
    <location>
        <begin position="79"/>
        <end position="107"/>
    </location>
</feature>
<feature type="signal peptide" evidence="2">
    <location>
        <begin position="1"/>
        <end position="17"/>
    </location>
</feature>
<dbReference type="EMBL" id="GIFC01007214">
    <property type="protein sequence ID" value="MXU89297.1"/>
    <property type="molecule type" value="Transcribed_RNA"/>
</dbReference>
<keyword evidence="2" id="KW-0732">Signal</keyword>
<dbReference type="AlphaFoldDB" id="A0A6B0UGT4"/>
<organism evidence="3">
    <name type="scientific">Ixodes ricinus</name>
    <name type="common">Common tick</name>
    <name type="synonym">Acarus ricinus</name>
    <dbReference type="NCBI Taxonomy" id="34613"/>
    <lineage>
        <taxon>Eukaryota</taxon>
        <taxon>Metazoa</taxon>
        <taxon>Ecdysozoa</taxon>
        <taxon>Arthropoda</taxon>
        <taxon>Chelicerata</taxon>
        <taxon>Arachnida</taxon>
        <taxon>Acari</taxon>
        <taxon>Parasitiformes</taxon>
        <taxon>Ixodida</taxon>
        <taxon>Ixodoidea</taxon>
        <taxon>Ixodidae</taxon>
        <taxon>Ixodinae</taxon>
        <taxon>Ixodes</taxon>
    </lineage>
</organism>
<proteinExistence type="predicted"/>
<accession>A0A6B0UGT4</accession>
<name>A0A6B0UGT4_IXORI</name>
<evidence type="ECO:0000256" key="2">
    <source>
        <dbReference type="SAM" id="SignalP"/>
    </source>
</evidence>
<feature type="chain" id="PRO_5025406734" evidence="2">
    <location>
        <begin position="18"/>
        <end position="107"/>
    </location>
</feature>
<protein>
    <submittedName>
        <fullName evidence="3">Putative secreted protein</fullName>
    </submittedName>
</protein>
<evidence type="ECO:0000313" key="3">
    <source>
        <dbReference type="EMBL" id="MXU89297.1"/>
    </source>
</evidence>
<reference evidence="3" key="1">
    <citation type="submission" date="2019-12" db="EMBL/GenBank/DDBJ databases">
        <title>An insight into the sialome of adult female Ixodes ricinus ticks feeding for 6 days.</title>
        <authorList>
            <person name="Perner J."/>
            <person name="Ribeiro J.M.C."/>
        </authorList>
    </citation>
    <scope>NUCLEOTIDE SEQUENCE</scope>
    <source>
        <strain evidence="3">Semi-engorged</strain>
        <tissue evidence="3">Salivary glands</tissue>
    </source>
</reference>
<feature type="compositionally biased region" description="Polar residues" evidence="1">
    <location>
        <begin position="94"/>
        <end position="107"/>
    </location>
</feature>
<sequence length="107" mass="11273">MAFAVFMSALLLDSCFALPMRALKARSFPLLNALTASGFSSMTLLQSCNNSSSGSCHAAASSTISSGLRESPFTRALRTSSPVSRVIRRPSIRANSSTNRAASKPQS</sequence>
<evidence type="ECO:0000256" key="1">
    <source>
        <dbReference type="SAM" id="MobiDB-lite"/>
    </source>
</evidence>